<dbReference type="EMBL" id="FOAB01000001">
    <property type="protein sequence ID" value="SEK44879.1"/>
    <property type="molecule type" value="Genomic_DNA"/>
</dbReference>
<dbReference type="Proteomes" id="UP000198521">
    <property type="component" value="Unassembled WGS sequence"/>
</dbReference>
<dbReference type="PROSITE" id="PS51257">
    <property type="entry name" value="PROKAR_LIPOPROTEIN"/>
    <property type="match status" value="1"/>
</dbReference>
<dbReference type="OrthoDB" id="935812at2"/>
<keyword evidence="3" id="KW-1185">Reference proteome</keyword>
<keyword evidence="1" id="KW-0802">TPR repeat</keyword>
<evidence type="ECO:0000313" key="2">
    <source>
        <dbReference type="EMBL" id="SEK44879.1"/>
    </source>
</evidence>
<evidence type="ECO:0000256" key="1">
    <source>
        <dbReference type="PROSITE-ProRule" id="PRU00339"/>
    </source>
</evidence>
<proteinExistence type="predicted"/>
<sequence length="281" mass="33600">MERFKIFYRSLFFLVLFISSCNQNPELYKTEFTETESKKYAKQFMKGLHGVYYQGSPEEHFQIQEASILDTTFSDPHREMGASRVKRGINTETMKKYKKAVSLDPESWQGYRGYLYLYFYRDYDNAIKDFNELDTLTPNFVDYPQSENIDFMRGISYMMKKEYPKAQDYFKKFFAHETKSGDLNYIESRAFMYYGITYYETGEFNKAMEKFELGIKYNNNADLMYWKAKTLKALDHNPLEIKNALETSKELLAQGYNSRRPYVEEFYQTYIEDIDDLLKSI</sequence>
<evidence type="ECO:0000313" key="3">
    <source>
        <dbReference type="Proteomes" id="UP000198521"/>
    </source>
</evidence>
<feature type="repeat" description="TPR" evidence="1">
    <location>
        <begin position="188"/>
        <end position="221"/>
    </location>
</feature>
<feature type="repeat" description="TPR" evidence="1">
    <location>
        <begin position="74"/>
        <end position="107"/>
    </location>
</feature>
<accession>A0A1H7H3J9</accession>
<dbReference type="Gene3D" id="1.25.40.10">
    <property type="entry name" value="Tetratricopeptide repeat domain"/>
    <property type="match status" value="1"/>
</dbReference>
<dbReference type="InterPro" id="IPR019734">
    <property type="entry name" value="TPR_rpt"/>
</dbReference>
<name>A0A1H7H3J9_AQUAM</name>
<organism evidence="2 3">
    <name type="scientific">Aquimarina amphilecti</name>
    <dbReference type="NCBI Taxonomy" id="1038014"/>
    <lineage>
        <taxon>Bacteria</taxon>
        <taxon>Pseudomonadati</taxon>
        <taxon>Bacteroidota</taxon>
        <taxon>Flavobacteriia</taxon>
        <taxon>Flavobacteriales</taxon>
        <taxon>Flavobacteriaceae</taxon>
        <taxon>Aquimarina</taxon>
    </lineage>
</organism>
<dbReference type="PROSITE" id="PS50005">
    <property type="entry name" value="TPR"/>
    <property type="match status" value="2"/>
</dbReference>
<dbReference type="SUPFAM" id="SSF81901">
    <property type="entry name" value="HCP-like"/>
    <property type="match status" value="1"/>
</dbReference>
<dbReference type="AlphaFoldDB" id="A0A1H7H3J9"/>
<protein>
    <submittedName>
        <fullName evidence="2">Uncharacterized protein</fullName>
    </submittedName>
</protein>
<gene>
    <name evidence="2" type="ORF">SAMN04487910_0553</name>
</gene>
<dbReference type="STRING" id="1038014.SAMN04487910_0553"/>
<reference evidence="2 3" key="1">
    <citation type="submission" date="2016-10" db="EMBL/GenBank/DDBJ databases">
        <authorList>
            <person name="de Groot N.N."/>
        </authorList>
    </citation>
    <scope>NUCLEOTIDE SEQUENCE [LARGE SCALE GENOMIC DNA]</scope>
    <source>
        <strain evidence="2 3">DSM 25232</strain>
    </source>
</reference>
<dbReference type="InterPro" id="IPR011990">
    <property type="entry name" value="TPR-like_helical_dom_sf"/>
</dbReference>